<keyword evidence="2" id="KW-1003">Cell membrane</keyword>
<evidence type="ECO:0000256" key="5">
    <source>
        <dbReference type="ARBA" id="ARBA00023136"/>
    </source>
</evidence>
<comment type="caution">
    <text evidence="7">The sequence shown here is derived from an EMBL/GenBank/DDBJ whole genome shotgun (WGS) entry which is preliminary data.</text>
</comment>
<keyword evidence="3 6" id="KW-0812">Transmembrane</keyword>
<evidence type="ECO:0000256" key="4">
    <source>
        <dbReference type="ARBA" id="ARBA00022989"/>
    </source>
</evidence>
<dbReference type="RefSeq" id="WP_113290739.1">
    <property type="nucleotide sequence ID" value="NZ_QNTQ01000024.1"/>
</dbReference>
<dbReference type="NCBIfam" id="TIGR04408">
    <property type="entry name" value="LptG_lptG"/>
    <property type="match status" value="1"/>
</dbReference>
<keyword evidence="5 6" id="KW-0472">Membrane</keyword>
<dbReference type="Proteomes" id="UP000253370">
    <property type="component" value="Unassembled WGS sequence"/>
</dbReference>
<accession>A0A365U4H2</accession>
<dbReference type="GO" id="GO:0015920">
    <property type="term" value="P:lipopolysaccharide transport"/>
    <property type="evidence" value="ECO:0007669"/>
    <property type="project" value="TreeGrafter"/>
</dbReference>
<name>A0A365U4H2_9RHOB</name>
<dbReference type="Pfam" id="PF03739">
    <property type="entry name" value="LptF_LptG"/>
    <property type="match status" value="1"/>
</dbReference>
<dbReference type="GO" id="GO:0055085">
    <property type="term" value="P:transmembrane transport"/>
    <property type="evidence" value="ECO:0007669"/>
    <property type="project" value="InterPro"/>
</dbReference>
<dbReference type="EMBL" id="QNTQ01000024">
    <property type="protein sequence ID" value="RBI82938.1"/>
    <property type="molecule type" value="Genomic_DNA"/>
</dbReference>
<evidence type="ECO:0000256" key="1">
    <source>
        <dbReference type="ARBA" id="ARBA00004651"/>
    </source>
</evidence>
<feature type="transmembrane region" description="Helical" evidence="6">
    <location>
        <begin position="95"/>
        <end position="116"/>
    </location>
</feature>
<feature type="transmembrane region" description="Helical" evidence="6">
    <location>
        <begin position="308"/>
        <end position="327"/>
    </location>
</feature>
<sequence length="363" mass="39182">MTLHLYFARRFAFLFLATATAVTLFVGLVDLVEQVRRAESDMTFRQVLGLTLLNLPSGIYEFLPLIVILSAIALFMGLARSSELVVTRAAGRSGLAALVGPAIVAALIGALAVAMLNPVVAATSTRYAELREAYEGGGSVLSIGREGLWLRQGDARGQTVIRAARTNPEATVLFDVSFVEYLADEGPVRRIEAARAELGDGAWQLSEAKVWPLGEGVNPEAAAERLDLLTVPSSLTQDRIRDSFGQPSAVAIWRLPDFIGQLEDAGFSARRHAVWLQMELARPLFLVALVIVAAGFTMRHPRAGRTGIYVLAAVLLGFGLHYIRNFAQILGETGQLTPWIAAWTPPVAALLLALGLVLQREEG</sequence>
<reference evidence="7 8" key="1">
    <citation type="submission" date="2018-07" db="EMBL/GenBank/DDBJ databases">
        <title>Rhodosalinus sp. strain E84T genomic sequence and assembly.</title>
        <authorList>
            <person name="Liu Z.-W."/>
            <person name="Lu D.-C."/>
        </authorList>
    </citation>
    <scope>NUCLEOTIDE SEQUENCE [LARGE SCALE GENOMIC DNA]</scope>
    <source>
        <strain evidence="7 8">E84</strain>
    </source>
</reference>
<organism evidence="7 8">
    <name type="scientific">Rhodosalinus halophilus</name>
    <dbReference type="NCBI Taxonomy" id="2259333"/>
    <lineage>
        <taxon>Bacteria</taxon>
        <taxon>Pseudomonadati</taxon>
        <taxon>Pseudomonadota</taxon>
        <taxon>Alphaproteobacteria</taxon>
        <taxon>Rhodobacterales</taxon>
        <taxon>Paracoccaceae</taxon>
        <taxon>Rhodosalinus</taxon>
    </lineage>
</organism>
<gene>
    <name evidence="7" type="primary">lptG</name>
    <name evidence="7" type="ORF">DRV85_17345</name>
</gene>
<dbReference type="OrthoDB" id="9798468at2"/>
<dbReference type="PANTHER" id="PTHR33529:SF2">
    <property type="entry name" value="LIPOPOLYSACCHARIDE EXPORT SYSTEM PERMEASE PROTEIN LPTG"/>
    <property type="match status" value="1"/>
</dbReference>
<feature type="transmembrane region" description="Helical" evidence="6">
    <location>
        <begin position="58"/>
        <end position="79"/>
    </location>
</feature>
<keyword evidence="8" id="KW-1185">Reference proteome</keyword>
<evidence type="ECO:0000256" key="2">
    <source>
        <dbReference type="ARBA" id="ARBA00022475"/>
    </source>
</evidence>
<dbReference type="AlphaFoldDB" id="A0A365U4H2"/>
<evidence type="ECO:0000256" key="3">
    <source>
        <dbReference type="ARBA" id="ARBA00022692"/>
    </source>
</evidence>
<evidence type="ECO:0000256" key="6">
    <source>
        <dbReference type="SAM" id="Phobius"/>
    </source>
</evidence>
<dbReference type="PANTHER" id="PTHR33529">
    <property type="entry name" value="SLR0882 PROTEIN-RELATED"/>
    <property type="match status" value="1"/>
</dbReference>
<comment type="subcellular location">
    <subcellularLocation>
        <location evidence="1">Cell membrane</location>
        <topology evidence="1">Multi-pass membrane protein</topology>
    </subcellularLocation>
</comment>
<protein>
    <submittedName>
        <fullName evidence="7">LPS export ABC transporter permease LptG</fullName>
    </submittedName>
</protein>
<dbReference type="GO" id="GO:0043190">
    <property type="term" value="C:ATP-binding cassette (ABC) transporter complex"/>
    <property type="evidence" value="ECO:0007669"/>
    <property type="project" value="InterPro"/>
</dbReference>
<dbReference type="InterPro" id="IPR030923">
    <property type="entry name" value="LptG"/>
</dbReference>
<evidence type="ECO:0000313" key="8">
    <source>
        <dbReference type="Proteomes" id="UP000253370"/>
    </source>
</evidence>
<evidence type="ECO:0000313" key="7">
    <source>
        <dbReference type="EMBL" id="RBI82938.1"/>
    </source>
</evidence>
<feature type="transmembrane region" description="Helical" evidence="6">
    <location>
        <begin position="339"/>
        <end position="358"/>
    </location>
</feature>
<dbReference type="InterPro" id="IPR005495">
    <property type="entry name" value="LptG/LptF_permease"/>
</dbReference>
<keyword evidence="4 6" id="KW-1133">Transmembrane helix</keyword>
<proteinExistence type="predicted"/>